<name>A0A382VZE3_9ZZZZ</name>
<organism evidence="1">
    <name type="scientific">marine metagenome</name>
    <dbReference type="NCBI Taxonomy" id="408172"/>
    <lineage>
        <taxon>unclassified sequences</taxon>
        <taxon>metagenomes</taxon>
        <taxon>ecological metagenomes</taxon>
    </lineage>
</organism>
<proteinExistence type="predicted"/>
<accession>A0A382VZE3</accession>
<feature type="non-terminal residue" evidence="1">
    <location>
        <position position="150"/>
    </location>
</feature>
<dbReference type="SUPFAM" id="SSF49344">
    <property type="entry name" value="CBD9-like"/>
    <property type="match status" value="1"/>
</dbReference>
<evidence type="ECO:0000313" key="1">
    <source>
        <dbReference type="EMBL" id="SVD51251.1"/>
    </source>
</evidence>
<dbReference type="EMBL" id="UINC01155416">
    <property type="protein sequence ID" value="SVD51251.1"/>
    <property type="molecule type" value="Genomic_DNA"/>
</dbReference>
<reference evidence="1" key="1">
    <citation type="submission" date="2018-05" db="EMBL/GenBank/DDBJ databases">
        <authorList>
            <person name="Lanie J.A."/>
            <person name="Ng W.-L."/>
            <person name="Kazmierczak K.M."/>
            <person name="Andrzejewski T.M."/>
            <person name="Davidsen T.M."/>
            <person name="Wayne K.J."/>
            <person name="Tettelin H."/>
            <person name="Glass J.I."/>
            <person name="Rusch D."/>
            <person name="Podicherti R."/>
            <person name="Tsui H.-C.T."/>
            <person name="Winkler M.E."/>
        </authorList>
    </citation>
    <scope>NUCLEOTIDE SEQUENCE</scope>
</reference>
<dbReference type="AlphaFoldDB" id="A0A382VZE3"/>
<evidence type="ECO:0008006" key="2">
    <source>
        <dbReference type="Google" id="ProtNLM"/>
    </source>
</evidence>
<gene>
    <name evidence="1" type="ORF">METZ01_LOCUS404105</name>
</gene>
<sequence length="150" mass="17143">MKSWRLSFCLLATLSYQILGQNIEVDGNLSADEWSNAISFDLEFEVQPSRNKPAKMKTTAFLKYDNKYIYIGFKAYGDPKKIRATLRNRDSAWREDYVALMADPFRDGRYGILIGVNALGVQLDEKHIASAEPDDSWNILFESATSFQDN</sequence>
<dbReference type="Gene3D" id="2.60.40.1190">
    <property type="match status" value="1"/>
</dbReference>
<protein>
    <recommendedName>
        <fullName evidence="2">Carbohydrate-binding domain-containing protein</fullName>
    </recommendedName>
</protein>